<name>A0AAJ5EE86_9ENTE</name>
<evidence type="ECO:0000313" key="3">
    <source>
        <dbReference type="EMBL" id="TFZ40966.1"/>
    </source>
</evidence>
<reference evidence="2 4" key="2">
    <citation type="journal article" date="2020" name="Int. J. Syst. Evol. Microbiol.">
        <title>Vagococcus xieshaowenii sp. nov., isolated from snow finch (Montifringilla taczanowskii) cloacal content.</title>
        <authorList>
            <person name="Ge Y."/>
            <person name="Yang J."/>
            <person name="Lai X.H."/>
            <person name="Zhang G."/>
            <person name="Jin D."/>
            <person name="Lu S."/>
            <person name="Wang B."/>
            <person name="Huang Y."/>
            <person name="Huang Y."/>
            <person name="Ren Z."/>
            <person name="Zhang X."/>
            <person name="Xu J."/>
        </authorList>
    </citation>
    <scope>NUCLEOTIDE SEQUENCE [LARGE SCALE GENOMIC DNA]</scope>
    <source>
        <strain evidence="4">personal::cf-49</strain>
        <strain evidence="2">Personal::cf-49</strain>
    </source>
</reference>
<evidence type="ECO:0000313" key="5">
    <source>
        <dbReference type="Proteomes" id="UP000297725"/>
    </source>
</evidence>
<reference evidence="3 5" key="1">
    <citation type="submission" date="2019-03" db="EMBL/GenBank/DDBJ databases">
        <title>Vagococcus sp. was isolated fron gut of Carduelis flavirostris.</title>
        <authorList>
            <person name="Ge Y."/>
        </authorList>
    </citation>
    <scope>NUCLEOTIDE SEQUENCE [LARGE SCALE GENOMIC DNA]</scope>
    <source>
        <strain evidence="3 5">CF-210</strain>
    </source>
</reference>
<dbReference type="EMBL" id="SRHU01000023">
    <property type="protein sequence ID" value="TFZ40966.1"/>
    <property type="molecule type" value="Genomic_DNA"/>
</dbReference>
<organism evidence="3 5">
    <name type="scientific">Vagococcus xieshaowenii</name>
    <dbReference type="NCBI Taxonomy" id="2562451"/>
    <lineage>
        <taxon>Bacteria</taxon>
        <taxon>Bacillati</taxon>
        <taxon>Bacillota</taxon>
        <taxon>Bacilli</taxon>
        <taxon>Lactobacillales</taxon>
        <taxon>Enterococcaceae</taxon>
        <taxon>Vagococcus</taxon>
    </lineage>
</organism>
<feature type="domain" description="SprT-like" evidence="1">
    <location>
        <begin position="22"/>
        <end position="162"/>
    </location>
</feature>
<evidence type="ECO:0000313" key="2">
    <source>
        <dbReference type="EMBL" id="QCA29058.1"/>
    </source>
</evidence>
<evidence type="ECO:0000313" key="4">
    <source>
        <dbReference type="Proteomes" id="UP000296883"/>
    </source>
</evidence>
<dbReference type="Proteomes" id="UP000297725">
    <property type="component" value="Unassembled WGS sequence"/>
</dbReference>
<proteinExistence type="predicted"/>
<dbReference type="Pfam" id="PF10263">
    <property type="entry name" value="SprT-like"/>
    <property type="match status" value="1"/>
</dbReference>
<dbReference type="NCBIfam" id="NF003339">
    <property type="entry name" value="PRK04351.1"/>
    <property type="match status" value="1"/>
</dbReference>
<dbReference type="AlphaFoldDB" id="A0AAJ5EE86"/>
<gene>
    <name evidence="3" type="ORF">E4031_06170</name>
    <name evidence="2" type="ORF">E4Z98_06925</name>
</gene>
<dbReference type="EMBL" id="CP038865">
    <property type="protein sequence ID" value="QCA29058.1"/>
    <property type="molecule type" value="Genomic_DNA"/>
</dbReference>
<sequence>MLSEDYRYFEQLFQDEPPLTDDSLTEWISIISLRCFNAPFTHDAKVNKRLKTTGGRYHLTSHHIDINPLVYTKYGWEELVNVILHELCHYHLHLTGRGYQHRDKAFKLLLKAVGGSRYVKPLVEKETRYHYRCQKCQLDYYRQKKIDLNRYRCKCFGDLVMITLE</sequence>
<dbReference type="GO" id="GO:0006950">
    <property type="term" value="P:response to stress"/>
    <property type="evidence" value="ECO:0007669"/>
    <property type="project" value="UniProtKB-ARBA"/>
</dbReference>
<dbReference type="SMART" id="SM00731">
    <property type="entry name" value="SprT"/>
    <property type="match status" value="1"/>
</dbReference>
<evidence type="ECO:0000259" key="1">
    <source>
        <dbReference type="SMART" id="SM00731"/>
    </source>
</evidence>
<keyword evidence="4" id="KW-1185">Reference proteome</keyword>
<dbReference type="RefSeq" id="WP_135254571.1">
    <property type="nucleotide sequence ID" value="NZ_CP038865.1"/>
</dbReference>
<dbReference type="Proteomes" id="UP000296883">
    <property type="component" value="Chromosome"/>
</dbReference>
<protein>
    <submittedName>
        <fullName evidence="3">SprT family protein</fullName>
    </submittedName>
</protein>
<accession>A0AAJ5EE86</accession>
<dbReference type="InterPro" id="IPR006640">
    <property type="entry name" value="SprT-like_domain"/>
</dbReference>